<keyword evidence="14" id="KW-0325">Glycoprotein</keyword>
<evidence type="ECO:0000259" key="22">
    <source>
        <dbReference type="PROSITE" id="PS50011"/>
    </source>
</evidence>
<dbReference type="InterPro" id="IPR003598">
    <property type="entry name" value="Ig_sub2"/>
</dbReference>
<dbReference type="SMART" id="SM00219">
    <property type="entry name" value="TyrKc"/>
    <property type="match status" value="1"/>
</dbReference>
<dbReference type="InterPro" id="IPR011009">
    <property type="entry name" value="Kinase-like_dom_sf"/>
</dbReference>
<dbReference type="AlphaFoldDB" id="A0A2A2KLV2"/>
<evidence type="ECO:0000256" key="1">
    <source>
        <dbReference type="ARBA" id="ARBA00004162"/>
    </source>
</evidence>
<keyword evidence="6 18" id="KW-0547">Nucleotide-binding</keyword>
<keyword evidence="19" id="KW-0479">Metal-binding</keyword>
<evidence type="ECO:0000256" key="5">
    <source>
        <dbReference type="ARBA" id="ARBA00022692"/>
    </source>
</evidence>
<dbReference type="Pfam" id="PF07679">
    <property type="entry name" value="I-set"/>
    <property type="match status" value="1"/>
</dbReference>
<dbReference type="InterPro" id="IPR007110">
    <property type="entry name" value="Ig-like_dom"/>
</dbReference>
<dbReference type="CDD" id="cd00192">
    <property type="entry name" value="PTKc"/>
    <property type="match status" value="1"/>
</dbReference>
<dbReference type="OrthoDB" id="5912975at2759"/>
<dbReference type="InterPro" id="IPR050122">
    <property type="entry name" value="RTK"/>
</dbReference>
<gene>
    <name evidence="24" type="ORF">WR25_04019</name>
</gene>
<dbReference type="GO" id="GO:0043235">
    <property type="term" value="C:receptor complex"/>
    <property type="evidence" value="ECO:0007669"/>
    <property type="project" value="TreeGrafter"/>
</dbReference>
<evidence type="ECO:0000256" key="4">
    <source>
        <dbReference type="ARBA" id="ARBA00022679"/>
    </source>
</evidence>
<dbReference type="InterPro" id="IPR013783">
    <property type="entry name" value="Ig-like_fold"/>
</dbReference>
<evidence type="ECO:0000256" key="15">
    <source>
        <dbReference type="ARBA" id="ARBA00023319"/>
    </source>
</evidence>
<feature type="active site" description="Proton acceptor" evidence="17">
    <location>
        <position position="935"/>
    </location>
</feature>
<evidence type="ECO:0000256" key="11">
    <source>
        <dbReference type="ARBA" id="ARBA00023137"/>
    </source>
</evidence>
<feature type="binding site" evidence="18">
    <location>
        <begin position="746"/>
        <end position="753"/>
    </location>
    <ligand>
        <name>ATP</name>
        <dbReference type="ChEBI" id="CHEBI:30616"/>
    </ligand>
</feature>
<dbReference type="InterPro" id="IPR036179">
    <property type="entry name" value="Ig-like_dom_sf"/>
</dbReference>
<dbReference type="SUPFAM" id="SSF48726">
    <property type="entry name" value="Immunoglobulin"/>
    <property type="match status" value="3"/>
</dbReference>
<protein>
    <recommendedName>
        <fullName evidence="2">receptor protein-tyrosine kinase</fullName>
        <ecNumber evidence="2">2.7.10.1</ecNumber>
    </recommendedName>
</protein>
<dbReference type="Gene3D" id="1.10.510.10">
    <property type="entry name" value="Transferase(Phosphotransferase) domain 1"/>
    <property type="match status" value="1"/>
</dbReference>
<dbReference type="GO" id="GO:0007169">
    <property type="term" value="P:cell surface receptor protein tyrosine kinase signaling pathway"/>
    <property type="evidence" value="ECO:0007669"/>
    <property type="project" value="TreeGrafter"/>
</dbReference>
<evidence type="ECO:0000256" key="21">
    <source>
        <dbReference type="SAM" id="Phobius"/>
    </source>
</evidence>
<organism evidence="24 25">
    <name type="scientific">Diploscapter pachys</name>
    <dbReference type="NCBI Taxonomy" id="2018661"/>
    <lineage>
        <taxon>Eukaryota</taxon>
        <taxon>Metazoa</taxon>
        <taxon>Ecdysozoa</taxon>
        <taxon>Nematoda</taxon>
        <taxon>Chromadorea</taxon>
        <taxon>Rhabditida</taxon>
        <taxon>Rhabditina</taxon>
        <taxon>Rhabditomorpha</taxon>
        <taxon>Rhabditoidea</taxon>
        <taxon>Rhabditidae</taxon>
        <taxon>Diploscapter</taxon>
    </lineage>
</organism>
<feature type="binding site" evidence="19">
    <location>
        <position position="953"/>
    </location>
    <ligand>
        <name>Mg(2+)</name>
        <dbReference type="ChEBI" id="CHEBI:18420"/>
    </ligand>
</feature>
<evidence type="ECO:0000256" key="6">
    <source>
        <dbReference type="ARBA" id="ARBA00022741"/>
    </source>
</evidence>
<evidence type="ECO:0000256" key="3">
    <source>
        <dbReference type="ARBA" id="ARBA00022475"/>
    </source>
</evidence>
<dbReference type="InterPro" id="IPR003599">
    <property type="entry name" value="Ig_sub"/>
</dbReference>
<dbReference type="FunFam" id="3.30.200.20:FF:000586">
    <property type="entry name" value="Receptor protein-tyrosine kinase"/>
    <property type="match status" value="1"/>
</dbReference>
<dbReference type="InterPro" id="IPR001245">
    <property type="entry name" value="Ser-Thr/Tyr_kinase_cat_dom"/>
</dbReference>
<keyword evidence="9 21" id="KW-1133">Transmembrane helix</keyword>
<dbReference type="EMBL" id="LIAE01008257">
    <property type="protein sequence ID" value="PAV74870.1"/>
    <property type="molecule type" value="Genomic_DNA"/>
</dbReference>
<dbReference type="EC" id="2.7.10.1" evidence="2"/>
<dbReference type="SMART" id="SM00408">
    <property type="entry name" value="IGc2"/>
    <property type="match status" value="3"/>
</dbReference>
<evidence type="ECO:0000256" key="16">
    <source>
        <dbReference type="ARBA" id="ARBA00051243"/>
    </source>
</evidence>
<sequence>MHLQESDTGTYKCHTIDDESLEDHVHVFVYDSRPFVSLKTGLFSASEDDILVRCVTTKFVKKQNVNLKINGKMFKDAHKYYRQTEGFKISGKALDLKLDGLTNFECVYLNDPEQPSQINIEITQPMAKSNFQVSWNESSEWPHVGMNFSISCMVEAVEGKMIPYHHQLNISCPRCANDEVAHSSKRHDDHRRTLTMNIESLTAEDSGVYNCTWTKEGNKPETFFKTIEVSPKVAQIRVIERGKPEILVEEGESMELKANVLIYPLDGTGYSSKWIRRYTTPIRESEQTEILLTDQSQKTIVSEKTDGRVKEKLDVQGMTLNMSGIYVLVTTHKDEIRSVEWKVEVKSKKAQPNIFVRGVDSFVLFDQKYYKPGTSLSIDCIVAALPLAEVKFEKKNPGGSWQEIGEIVLVSGTFERGLTWQTVADRTMQLRCTGTDQNGKSNSVLRTIRVSENAPRATTRITKSEKATQREDPKEIYEGDDITLDCNFPKNDDWDTTWVFGSSRKSIPAIEESQTYSKHLIATLTNVSSADAGEYVCVLKNDTRVEEVKQIISITKITRPFHTKADPDEPQILQWGEPTTFNCNISGTPNPDIIWYKDENVYTDGQLSNNNQTLYIPRVLNSEEGKFVCEGRNRAGSANYTFETRVDGAEESSFSSGQMVLFAAIILVLLAILCCCFCAFLKQRRKAKEQERALGILYEQLMRTQEGPLMDAKMPKLPLDQRLHQLPYNKNFELDRKCLEVGHRIGCGQFGKVNEGMLTKARVTDEAAAKRRLHVAVKSPLVGTNVTHQKMLADELKIMCAIGKHPNVVTLIGAITKNMKGGELYVVVEMCELGNLKEFLQANQNNFINELKLLPPETANGETKDGYLRPTGNKQRSQYAFQQDPQWAMSMETDRLLPDGKQKNEKLATSDLISFAMQISNGMEYLAMIPCIHRDLAARNILLTSNRICRIADFGLAKNTEKNYYRMTKNPDLPQPFRWMSIEAIRKRIFTQESDIWSFGILLYELFTLGGIPYPTIPNDQLIEKLEEGHRNSKPPYCHEDIYELMRRCWLAEPNQRPNFHQCTDILKGHLEMCSPQVNLNSFKFGISQPENFDIFSNFLI</sequence>
<dbReference type="Pfam" id="PF00047">
    <property type="entry name" value="ig"/>
    <property type="match status" value="1"/>
</dbReference>
<evidence type="ECO:0000256" key="18">
    <source>
        <dbReference type="PIRSR" id="PIRSR000615-2"/>
    </source>
</evidence>
<dbReference type="GO" id="GO:0005524">
    <property type="term" value="F:ATP binding"/>
    <property type="evidence" value="ECO:0007669"/>
    <property type="project" value="UniProtKB-UniRule"/>
</dbReference>
<proteinExistence type="predicted"/>
<keyword evidence="19" id="KW-0460">Magnesium</keyword>
<evidence type="ECO:0000256" key="2">
    <source>
        <dbReference type="ARBA" id="ARBA00011902"/>
    </source>
</evidence>
<feature type="binding site" evidence="19">
    <location>
        <position position="940"/>
    </location>
    <ligand>
        <name>Mg(2+)</name>
        <dbReference type="ChEBI" id="CHEBI:18420"/>
    </ligand>
</feature>
<feature type="domain" description="Protein kinase" evidence="22">
    <location>
        <begin position="739"/>
        <end position="1073"/>
    </location>
</feature>
<dbReference type="PANTHER" id="PTHR24416">
    <property type="entry name" value="TYROSINE-PROTEIN KINASE RECEPTOR"/>
    <property type="match status" value="1"/>
</dbReference>
<keyword evidence="4" id="KW-0808">Transferase</keyword>
<evidence type="ECO:0000256" key="12">
    <source>
        <dbReference type="ARBA" id="ARBA00023157"/>
    </source>
</evidence>
<keyword evidence="25" id="KW-1185">Reference proteome</keyword>
<dbReference type="GO" id="GO:0045138">
    <property type="term" value="P:nematode male tail tip morphogenesis"/>
    <property type="evidence" value="ECO:0007669"/>
    <property type="project" value="UniProtKB-ARBA"/>
</dbReference>
<evidence type="ECO:0000313" key="25">
    <source>
        <dbReference type="Proteomes" id="UP000218231"/>
    </source>
</evidence>
<dbReference type="PROSITE" id="PS00109">
    <property type="entry name" value="PROTEIN_KINASE_TYR"/>
    <property type="match status" value="1"/>
</dbReference>
<evidence type="ECO:0000256" key="19">
    <source>
        <dbReference type="PIRSR" id="PIRSR000615-3"/>
    </source>
</evidence>
<dbReference type="InterPro" id="IPR008266">
    <property type="entry name" value="Tyr_kinase_AS"/>
</dbReference>
<keyword evidence="7" id="KW-0418">Kinase</keyword>
<evidence type="ECO:0000256" key="10">
    <source>
        <dbReference type="ARBA" id="ARBA00023136"/>
    </source>
</evidence>
<feature type="transmembrane region" description="Helical" evidence="21">
    <location>
        <begin position="659"/>
        <end position="681"/>
    </location>
</feature>
<dbReference type="CDD" id="cd00096">
    <property type="entry name" value="Ig"/>
    <property type="match status" value="1"/>
</dbReference>
<evidence type="ECO:0000256" key="9">
    <source>
        <dbReference type="ARBA" id="ARBA00022989"/>
    </source>
</evidence>
<dbReference type="GO" id="GO:0046872">
    <property type="term" value="F:metal ion binding"/>
    <property type="evidence" value="ECO:0007669"/>
    <property type="project" value="UniProtKB-KW"/>
</dbReference>
<evidence type="ECO:0000256" key="7">
    <source>
        <dbReference type="ARBA" id="ARBA00022777"/>
    </source>
</evidence>
<dbReference type="SMART" id="SM00409">
    <property type="entry name" value="IG"/>
    <property type="match status" value="4"/>
</dbReference>
<dbReference type="PIRSF" id="PIRSF000615">
    <property type="entry name" value="TyrPK_CSF1-R"/>
    <property type="match status" value="1"/>
</dbReference>
<keyword evidence="15" id="KW-0393">Immunoglobulin domain</keyword>
<dbReference type="PROSITE" id="PS00107">
    <property type="entry name" value="PROTEIN_KINASE_ATP"/>
    <property type="match status" value="1"/>
</dbReference>
<evidence type="ECO:0000256" key="20">
    <source>
        <dbReference type="PROSITE-ProRule" id="PRU10141"/>
    </source>
</evidence>
<reference evidence="24 25" key="1">
    <citation type="journal article" date="2017" name="Curr. Biol.">
        <title>Genome architecture and evolution of a unichromosomal asexual nematode.</title>
        <authorList>
            <person name="Fradin H."/>
            <person name="Zegar C."/>
            <person name="Gutwein M."/>
            <person name="Lucas J."/>
            <person name="Kovtun M."/>
            <person name="Corcoran D."/>
            <person name="Baugh L.R."/>
            <person name="Kiontke K."/>
            <person name="Gunsalus K."/>
            <person name="Fitch D.H."/>
            <person name="Piano F."/>
        </authorList>
    </citation>
    <scope>NUCLEOTIDE SEQUENCE [LARGE SCALE GENOMIC DNA]</scope>
    <source>
        <strain evidence="24">PF1309</strain>
    </source>
</reference>
<comment type="caution">
    <text evidence="24">The sequence shown here is derived from an EMBL/GenBank/DDBJ whole genome shotgun (WGS) entry which is preliminary data.</text>
</comment>
<dbReference type="InterPro" id="IPR013151">
    <property type="entry name" value="Immunoglobulin_dom"/>
</dbReference>
<feature type="binding site" evidence="18">
    <location>
        <position position="939"/>
    </location>
    <ligand>
        <name>ATP</name>
        <dbReference type="ChEBI" id="CHEBI:30616"/>
    </ligand>
</feature>
<dbReference type="Gene3D" id="3.30.200.20">
    <property type="entry name" value="Phosphorylase Kinase, domain 1"/>
    <property type="match status" value="1"/>
</dbReference>
<dbReference type="InterPro" id="IPR013098">
    <property type="entry name" value="Ig_I-set"/>
</dbReference>
<feature type="domain" description="Ig-like" evidence="23">
    <location>
        <begin position="560"/>
        <end position="647"/>
    </location>
</feature>
<feature type="binding site" evidence="18 20">
    <location>
        <position position="778"/>
    </location>
    <ligand>
        <name>ATP</name>
        <dbReference type="ChEBI" id="CHEBI:30616"/>
    </ligand>
</feature>
<dbReference type="InterPro" id="IPR020635">
    <property type="entry name" value="Tyr_kinase_cat_dom"/>
</dbReference>
<dbReference type="InterPro" id="IPR000719">
    <property type="entry name" value="Prot_kinase_dom"/>
</dbReference>
<evidence type="ECO:0000256" key="17">
    <source>
        <dbReference type="PIRSR" id="PIRSR000615-1"/>
    </source>
</evidence>
<comment type="subcellular location">
    <subcellularLocation>
        <location evidence="1">Cell membrane</location>
        <topology evidence="1">Single-pass membrane protein</topology>
    </subcellularLocation>
</comment>
<dbReference type="PROSITE" id="PS50011">
    <property type="entry name" value="PROTEIN_KINASE_DOM"/>
    <property type="match status" value="1"/>
</dbReference>
<accession>A0A2A2KLV2</accession>
<dbReference type="FunFam" id="1.10.510.10:FF:000554">
    <property type="entry name" value="Predicted protein"/>
    <property type="match status" value="1"/>
</dbReference>
<dbReference type="GO" id="GO:0004714">
    <property type="term" value="F:transmembrane receptor protein tyrosine kinase activity"/>
    <property type="evidence" value="ECO:0007669"/>
    <property type="project" value="UniProtKB-EC"/>
</dbReference>
<dbReference type="PANTHER" id="PTHR24416:SF602">
    <property type="entry name" value="PROTEIN VER-1-RELATED"/>
    <property type="match status" value="1"/>
</dbReference>
<dbReference type="PROSITE" id="PS50835">
    <property type="entry name" value="IG_LIKE"/>
    <property type="match status" value="2"/>
</dbReference>
<dbReference type="STRING" id="2018661.A0A2A2KLV2"/>
<keyword evidence="12" id="KW-1015">Disulfide bond</keyword>
<evidence type="ECO:0000256" key="13">
    <source>
        <dbReference type="ARBA" id="ARBA00023170"/>
    </source>
</evidence>
<evidence type="ECO:0000256" key="8">
    <source>
        <dbReference type="ARBA" id="ARBA00022840"/>
    </source>
</evidence>
<dbReference type="Pfam" id="PF07714">
    <property type="entry name" value="PK_Tyr_Ser-Thr"/>
    <property type="match status" value="1"/>
</dbReference>
<feature type="transmembrane region" description="Helical" evidence="21">
    <location>
        <begin position="996"/>
        <end position="1014"/>
    </location>
</feature>
<dbReference type="GO" id="GO:0005886">
    <property type="term" value="C:plasma membrane"/>
    <property type="evidence" value="ECO:0007669"/>
    <property type="project" value="UniProtKB-SubCell"/>
</dbReference>
<keyword evidence="8 18" id="KW-0067">ATP-binding</keyword>
<name>A0A2A2KLV2_9BILA</name>
<keyword evidence="13" id="KW-0675">Receptor</keyword>
<dbReference type="Proteomes" id="UP000218231">
    <property type="component" value="Unassembled WGS sequence"/>
</dbReference>
<feature type="domain" description="Ig-like" evidence="23">
    <location>
        <begin position="455"/>
        <end position="553"/>
    </location>
</feature>
<keyword evidence="5 21" id="KW-0812">Transmembrane</keyword>
<comment type="catalytic activity">
    <reaction evidence="16">
        <text>L-tyrosyl-[protein] + ATP = O-phospho-L-tyrosyl-[protein] + ADP + H(+)</text>
        <dbReference type="Rhea" id="RHEA:10596"/>
        <dbReference type="Rhea" id="RHEA-COMP:10136"/>
        <dbReference type="Rhea" id="RHEA-COMP:20101"/>
        <dbReference type="ChEBI" id="CHEBI:15378"/>
        <dbReference type="ChEBI" id="CHEBI:30616"/>
        <dbReference type="ChEBI" id="CHEBI:46858"/>
        <dbReference type="ChEBI" id="CHEBI:61978"/>
        <dbReference type="ChEBI" id="CHEBI:456216"/>
        <dbReference type="EC" id="2.7.10.1"/>
    </reaction>
</comment>
<keyword evidence="10 21" id="KW-0472">Membrane</keyword>
<dbReference type="SUPFAM" id="SSF56112">
    <property type="entry name" value="Protein kinase-like (PK-like)"/>
    <property type="match status" value="1"/>
</dbReference>
<evidence type="ECO:0000256" key="14">
    <source>
        <dbReference type="ARBA" id="ARBA00023180"/>
    </source>
</evidence>
<dbReference type="Gene3D" id="2.60.40.10">
    <property type="entry name" value="Immunoglobulins"/>
    <property type="match status" value="3"/>
</dbReference>
<evidence type="ECO:0000259" key="23">
    <source>
        <dbReference type="PROSITE" id="PS50835"/>
    </source>
</evidence>
<dbReference type="InterPro" id="IPR017441">
    <property type="entry name" value="Protein_kinase_ATP_BS"/>
</dbReference>
<keyword evidence="11" id="KW-0829">Tyrosine-protein kinase</keyword>
<keyword evidence="3" id="KW-1003">Cell membrane</keyword>
<evidence type="ECO:0000313" key="24">
    <source>
        <dbReference type="EMBL" id="PAV74870.1"/>
    </source>
</evidence>